<feature type="transmembrane region" description="Helical" evidence="1">
    <location>
        <begin position="169"/>
        <end position="192"/>
    </location>
</feature>
<gene>
    <name evidence="2" type="ORF">IDF66_04630</name>
</gene>
<feature type="transmembrane region" description="Helical" evidence="1">
    <location>
        <begin position="134"/>
        <end position="157"/>
    </location>
</feature>
<evidence type="ECO:0000256" key="1">
    <source>
        <dbReference type="SAM" id="Phobius"/>
    </source>
</evidence>
<keyword evidence="1" id="KW-0812">Transmembrane</keyword>
<evidence type="ECO:0000313" key="3">
    <source>
        <dbReference type="Proteomes" id="UP000602395"/>
    </source>
</evidence>
<proteinExistence type="predicted"/>
<feature type="transmembrane region" description="Helical" evidence="1">
    <location>
        <begin position="71"/>
        <end position="92"/>
    </location>
</feature>
<reference evidence="2 3" key="1">
    <citation type="submission" date="2020-09" db="EMBL/GenBank/DDBJ databases">
        <title>Novel species in genus Gordonia.</title>
        <authorList>
            <person name="Zhang G."/>
        </authorList>
    </citation>
    <scope>NUCLEOTIDE SEQUENCE [LARGE SCALE GENOMIC DNA]</scope>
    <source>
        <strain evidence="2 3">ON-33</strain>
    </source>
</reference>
<evidence type="ECO:0000313" key="2">
    <source>
        <dbReference type="EMBL" id="MBD1318861.1"/>
    </source>
</evidence>
<dbReference type="EMBL" id="JACWMS010000001">
    <property type="protein sequence ID" value="MBD1318861.1"/>
    <property type="molecule type" value="Genomic_DNA"/>
</dbReference>
<feature type="transmembrane region" description="Helical" evidence="1">
    <location>
        <begin position="238"/>
        <end position="259"/>
    </location>
</feature>
<keyword evidence="1" id="KW-0472">Membrane</keyword>
<keyword evidence="1" id="KW-1133">Transmembrane helix</keyword>
<dbReference type="RefSeq" id="WP_190265854.1">
    <property type="nucleotide sequence ID" value="NZ_BAABAD010000003.1"/>
</dbReference>
<comment type="caution">
    <text evidence="2">The sequence shown here is derived from an EMBL/GenBank/DDBJ whole genome shotgun (WGS) entry which is preliminary data.</text>
</comment>
<feature type="transmembrane region" description="Helical" evidence="1">
    <location>
        <begin position="104"/>
        <end position="122"/>
    </location>
</feature>
<evidence type="ECO:0008006" key="4">
    <source>
        <dbReference type="Google" id="ProtNLM"/>
    </source>
</evidence>
<organism evidence="2 3">
    <name type="scientific">Gordonia hankookensis</name>
    <dbReference type="NCBI Taxonomy" id="589403"/>
    <lineage>
        <taxon>Bacteria</taxon>
        <taxon>Bacillati</taxon>
        <taxon>Actinomycetota</taxon>
        <taxon>Actinomycetes</taxon>
        <taxon>Mycobacteriales</taxon>
        <taxon>Gordoniaceae</taxon>
        <taxon>Gordonia</taxon>
    </lineage>
</organism>
<sequence>MDNVGMGIVESGVRKLRRFADDHVEPRRRGDTIDTYRNIRVGMISLILMLGVAIAIDSIEEGRLESSISRYYYTSVHAVFIGALCAMGAMLMAYKGRSEVEDVLLNYAGFLAFLVAFIPTPVRADQRALTSPDWVRWNVWAAFAATAAGLVLWFVFGRLRGYASSPHRTWIGIVARCLGVAAVILVVVRLFGHWTWIPGSTHDVAAVSMFVGLILVVVFNGLAALADREGGGARSWYPLAYAAIAVVMALTLIGIVCIGPVGASWLFWVEVVLLAEFAAFWVVQTLELWGDEESAARVERHHAEQSSAAVR</sequence>
<protein>
    <recommendedName>
        <fullName evidence="4">DUF998 domain-containing protein</fullName>
    </recommendedName>
</protein>
<feature type="transmembrane region" description="Helical" evidence="1">
    <location>
        <begin position="38"/>
        <end position="59"/>
    </location>
</feature>
<dbReference type="Proteomes" id="UP000602395">
    <property type="component" value="Unassembled WGS sequence"/>
</dbReference>
<keyword evidence="3" id="KW-1185">Reference proteome</keyword>
<accession>A0ABR7W7Q7</accession>
<name>A0ABR7W7Q7_9ACTN</name>
<feature type="transmembrane region" description="Helical" evidence="1">
    <location>
        <begin position="265"/>
        <end position="283"/>
    </location>
</feature>
<feature type="transmembrane region" description="Helical" evidence="1">
    <location>
        <begin position="204"/>
        <end position="226"/>
    </location>
</feature>